<gene>
    <name evidence="2" type="ORF">B0J15DRAFT_495049</name>
</gene>
<dbReference type="Proteomes" id="UP000736672">
    <property type="component" value="Unassembled WGS sequence"/>
</dbReference>
<dbReference type="EMBL" id="JAGTJS010000010">
    <property type="protein sequence ID" value="KAH7254998.1"/>
    <property type="molecule type" value="Genomic_DNA"/>
</dbReference>
<organism evidence="2 3">
    <name type="scientific">Fusarium solani</name>
    <name type="common">Filamentous fungus</name>
    <dbReference type="NCBI Taxonomy" id="169388"/>
    <lineage>
        <taxon>Eukaryota</taxon>
        <taxon>Fungi</taxon>
        <taxon>Dikarya</taxon>
        <taxon>Ascomycota</taxon>
        <taxon>Pezizomycotina</taxon>
        <taxon>Sordariomycetes</taxon>
        <taxon>Hypocreomycetidae</taxon>
        <taxon>Hypocreales</taxon>
        <taxon>Nectriaceae</taxon>
        <taxon>Fusarium</taxon>
        <taxon>Fusarium solani species complex</taxon>
    </lineage>
</organism>
<dbReference type="PANTHER" id="PTHR35910">
    <property type="entry name" value="2EXR DOMAIN-CONTAINING PROTEIN"/>
    <property type="match status" value="1"/>
</dbReference>
<keyword evidence="3" id="KW-1185">Reference proteome</keyword>
<dbReference type="OrthoDB" id="3473305at2759"/>
<protein>
    <recommendedName>
        <fullName evidence="1">2EXR domain-containing protein</fullName>
    </recommendedName>
</protein>
<evidence type="ECO:0000313" key="3">
    <source>
        <dbReference type="Proteomes" id="UP000736672"/>
    </source>
</evidence>
<name>A0A9P9KBF4_FUSSL</name>
<feature type="domain" description="2EXR" evidence="1">
    <location>
        <begin position="9"/>
        <end position="93"/>
    </location>
</feature>
<accession>A0A9P9KBF4</accession>
<proteinExistence type="predicted"/>
<evidence type="ECO:0000313" key="2">
    <source>
        <dbReference type="EMBL" id="KAH7254998.1"/>
    </source>
</evidence>
<dbReference type="Pfam" id="PF20150">
    <property type="entry name" value="2EXR"/>
    <property type="match status" value="1"/>
</dbReference>
<dbReference type="InterPro" id="IPR045518">
    <property type="entry name" value="2EXR"/>
</dbReference>
<evidence type="ECO:0000259" key="1">
    <source>
        <dbReference type="Pfam" id="PF20150"/>
    </source>
</evidence>
<comment type="caution">
    <text evidence="2">The sequence shown here is derived from an EMBL/GenBank/DDBJ whole genome shotgun (WGS) entry which is preliminary data.</text>
</comment>
<reference evidence="2" key="1">
    <citation type="journal article" date="2021" name="Nat. Commun.">
        <title>Genetic determinants of endophytism in the Arabidopsis root mycobiome.</title>
        <authorList>
            <person name="Mesny F."/>
            <person name="Miyauchi S."/>
            <person name="Thiergart T."/>
            <person name="Pickel B."/>
            <person name="Atanasova L."/>
            <person name="Karlsson M."/>
            <person name="Huettel B."/>
            <person name="Barry K.W."/>
            <person name="Haridas S."/>
            <person name="Chen C."/>
            <person name="Bauer D."/>
            <person name="Andreopoulos W."/>
            <person name="Pangilinan J."/>
            <person name="LaButti K."/>
            <person name="Riley R."/>
            <person name="Lipzen A."/>
            <person name="Clum A."/>
            <person name="Drula E."/>
            <person name="Henrissat B."/>
            <person name="Kohler A."/>
            <person name="Grigoriev I.V."/>
            <person name="Martin F.M."/>
            <person name="Hacquard S."/>
        </authorList>
    </citation>
    <scope>NUCLEOTIDE SEQUENCE</scope>
    <source>
        <strain evidence="2">FSSC 5 MPI-SDFR-AT-0091</strain>
    </source>
</reference>
<sequence>MEISNTPTFKCFSRLPLELRLRIWELLLPPRRVLKIGPSTYEKNASEFGQVWTNEPPLTLLSTCRESRNVALDNGCFTRNLTEDPALERLVWVDRRPRAVYLPLTAASYSRARSLPIDIQALVCLWPTVEGLRCLQQSLVDEPTSTPIQVIYIGLSAIIYDHPAWGVTYPDLSNLPPELLPPNPLYEASDILVMELDDVRLPALLECADGMGQGVPPAFKFHKKASCFLETLQLYWENNSRSLELREAWYGTTHEHGTVLDVPSTMSRGSQLGRIELKPAVIFGKTRDALFFGRNSDRKSHERLSGIIFSIGSLHLSRRERPSLYSQIRGPNYDCGVTCGSRMTSRDS</sequence>
<dbReference type="PANTHER" id="PTHR35910:SF6">
    <property type="entry name" value="2EXR DOMAIN-CONTAINING PROTEIN"/>
    <property type="match status" value="1"/>
</dbReference>
<dbReference type="AlphaFoldDB" id="A0A9P9KBF4"/>